<evidence type="ECO:0000313" key="3">
    <source>
        <dbReference type="Proteomes" id="UP000006258"/>
    </source>
</evidence>
<feature type="domain" description="DinB-like" evidence="1">
    <location>
        <begin position="31"/>
        <end position="184"/>
    </location>
</feature>
<sequence>MEKRSFEQDMKIESSTLINELIELTTQHIALAQQLQNNSPEELNKRPYEGSWSTLECIEHLNRYADFYLPEIEQRIKSSSAPSRKIFKSGLLGNYFANMMLPKRKLNKMKTFKQMDPIGSQLTADVIRTFILQQQRLIHILNTAREADLQKIKTSISISRWIKIRLGDTFRILIYHNERHMQQIKRIGIL</sequence>
<accession>D7VPU4</accession>
<dbReference type="SUPFAM" id="SSF109854">
    <property type="entry name" value="DinB/YfiT-like putative metalloenzymes"/>
    <property type="match status" value="1"/>
</dbReference>
<gene>
    <name evidence="2" type="ORF">HMPREF0766_13014</name>
</gene>
<evidence type="ECO:0000259" key="1">
    <source>
        <dbReference type="Pfam" id="PF12867"/>
    </source>
</evidence>
<proteinExistence type="predicted"/>
<dbReference type="HOGENOM" id="CLU_104989_0_0_10"/>
<name>D7VPU4_SPHSI</name>
<dbReference type="eggNOG" id="COG2318">
    <property type="taxonomic scope" value="Bacteria"/>
</dbReference>
<dbReference type="Proteomes" id="UP000006258">
    <property type="component" value="Unassembled WGS sequence"/>
</dbReference>
<dbReference type="Gene3D" id="1.20.120.450">
    <property type="entry name" value="dinb family like domain"/>
    <property type="match status" value="1"/>
</dbReference>
<reference evidence="2" key="1">
    <citation type="submission" date="2010-07" db="EMBL/GenBank/DDBJ databases">
        <authorList>
            <person name="Muzny D."/>
            <person name="Qin X."/>
            <person name="Buhay C."/>
            <person name="Dugan-Rocha S."/>
            <person name="Ding Y."/>
            <person name="Chen G."/>
            <person name="Hawes A."/>
            <person name="Holder M."/>
            <person name="Jhangiani S."/>
            <person name="Johnson A."/>
            <person name="Khan Z."/>
            <person name="Li Z."/>
            <person name="Liu W."/>
            <person name="Liu X."/>
            <person name="Perez L."/>
            <person name="Shen H."/>
            <person name="Wang Q."/>
            <person name="Watt J."/>
            <person name="Xi L."/>
            <person name="Xin Y."/>
            <person name="Zhou J."/>
            <person name="Deng J."/>
            <person name="Jiang H."/>
            <person name="Liu Y."/>
            <person name="Qu J."/>
            <person name="Song X.-Z."/>
            <person name="Zhang L."/>
            <person name="Villasana D."/>
            <person name="Johnson A."/>
            <person name="Liu J."/>
            <person name="Liyanage D."/>
            <person name="Lorensuhewa L."/>
            <person name="Robinson T."/>
            <person name="Song A."/>
            <person name="Song B.-B."/>
            <person name="Dinh H."/>
            <person name="Thornton R."/>
            <person name="Coyle M."/>
            <person name="Francisco L."/>
            <person name="Jackson L."/>
            <person name="Javaid M."/>
            <person name="Korchina V."/>
            <person name="Kovar C."/>
            <person name="Mata R."/>
            <person name="Mathew T."/>
            <person name="Ngo R."/>
            <person name="Nguyen L."/>
            <person name="Nguyen N."/>
            <person name="Okwuonu G."/>
            <person name="Ongeri F."/>
            <person name="Pham C."/>
            <person name="Simmons D."/>
            <person name="Wilczek-Boney K."/>
            <person name="Hale W."/>
            <person name="Jakkamsetti A."/>
            <person name="Pham P."/>
            <person name="Ruth R."/>
            <person name="San Lucas F."/>
            <person name="Warren J."/>
            <person name="Zhang J."/>
            <person name="Zhao Z."/>
            <person name="Zhou C."/>
            <person name="Zhu D."/>
            <person name="Lee S."/>
            <person name="Bess C."/>
            <person name="Blankenburg K."/>
            <person name="Forbes L."/>
            <person name="Fu Q."/>
            <person name="Gubbala S."/>
            <person name="Hirani K."/>
            <person name="Jayaseelan J.C."/>
            <person name="Lara F."/>
            <person name="Munidasa M."/>
            <person name="Palculict T."/>
            <person name="Patil S."/>
            <person name="Pu L.-L."/>
            <person name="Saada N."/>
            <person name="Tang L."/>
            <person name="Weissenberger G."/>
            <person name="Zhu Y."/>
            <person name="Hemphill L."/>
            <person name="Shang Y."/>
            <person name="Youmans B."/>
            <person name="Ayvaz T."/>
            <person name="Ross M."/>
            <person name="Santibanez J."/>
            <person name="Aqrawi P."/>
            <person name="Gross S."/>
            <person name="Joshi V."/>
            <person name="Fowler G."/>
            <person name="Nazareth L."/>
            <person name="Reid J."/>
            <person name="Worley K."/>
            <person name="Petrosino J."/>
            <person name="Highlander S."/>
            <person name="Gibbs R."/>
        </authorList>
    </citation>
    <scope>NUCLEOTIDE SEQUENCE [LARGE SCALE GENOMIC DNA]</scope>
    <source>
        <strain evidence="2">ATCC 33861</strain>
    </source>
</reference>
<keyword evidence="3" id="KW-1185">Reference proteome</keyword>
<dbReference type="InterPro" id="IPR034660">
    <property type="entry name" value="DinB/YfiT-like"/>
</dbReference>
<dbReference type="Pfam" id="PF12867">
    <property type="entry name" value="DinB_2"/>
    <property type="match status" value="1"/>
</dbReference>
<organism evidence="2 3">
    <name type="scientific">Sphingobacterium spiritivorum ATCC 33861</name>
    <dbReference type="NCBI Taxonomy" id="525373"/>
    <lineage>
        <taxon>Bacteria</taxon>
        <taxon>Pseudomonadati</taxon>
        <taxon>Bacteroidota</taxon>
        <taxon>Sphingobacteriia</taxon>
        <taxon>Sphingobacteriales</taxon>
        <taxon>Sphingobacteriaceae</taxon>
        <taxon>Sphingobacterium</taxon>
    </lineage>
</organism>
<comment type="caution">
    <text evidence="2">The sequence shown here is derived from an EMBL/GenBank/DDBJ whole genome shotgun (WGS) entry which is preliminary data.</text>
</comment>
<protein>
    <recommendedName>
        <fullName evidence="1">DinB-like domain-containing protein</fullName>
    </recommendedName>
</protein>
<dbReference type="AlphaFoldDB" id="D7VPU4"/>
<dbReference type="EMBL" id="ACHA02000011">
    <property type="protein sequence ID" value="EFK57941.1"/>
    <property type="molecule type" value="Genomic_DNA"/>
</dbReference>
<dbReference type="InterPro" id="IPR024775">
    <property type="entry name" value="DinB-like"/>
</dbReference>
<evidence type="ECO:0000313" key="2">
    <source>
        <dbReference type="EMBL" id="EFK57941.1"/>
    </source>
</evidence>